<reference evidence="4" key="1">
    <citation type="journal article" date="2022" name="Int. J. Mol. Sci.">
        <title>Draft Genome of Tanacetum Coccineum: Genomic Comparison of Closely Related Tanacetum-Family Plants.</title>
        <authorList>
            <person name="Yamashiro T."/>
            <person name="Shiraishi A."/>
            <person name="Nakayama K."/>
            <person name="Satake H."/>
        </authorList>
    </citation>
    <scope>NUCLEOTIDE SEQUENCE</scope>
</reference>
<sequence length="213" mass="24353">MVLNEEDKVERFIGGLPDNIQGNVIAANPARFQDAVRIANQLMDKKLQGYAARSAESKRRMESNLRDNRGQQPPFKRQNISGQNMVRAYTTGNNKRRWYTGPHPLYNKCKYHHVGPCTVKCNNCKKVGHLARDYTTTITPNTQRAPVGNQQGVVCYECGRPGHFKKDCPKLRNQNRRNQTRNSRWKQELGKPVCGSNEATQRPYAIVDEEQNP</sequence>
<comment type="caution">
    <text evidence="4">The sequence shown here is derived from an EMBL/GenBank/DDBJ whole genome shotgun (WGS) entry which is preliminary data.</text>
</comment>
<dbReference type="InterPro" id="IPR001878">
    <property type="entry name" value="Znf_CCHC"/>
</dbReference>
<dbReference type="Pfam" id="PF00098">
    <property type="entry name" value="zf-CCHC"/>
    <property type="match status" value="2"/>
</dbReference>
<dbReference type="SMART" id="SM00343">
    <property type="entry name" value="ZnF_C2HC"/>
    <property type="match status" value="2"/>
</dbReference>
<dbReference type="InterPro" id="IPR036875">
    <property type="entry name" value="Znf_CCHC_sf"/>
</dbReference>
<keyword evidence="4" id="KW-0548">Nucleotidyltransferase</keyword>
<name>A0ABQ5F4I2_9ASTR</name>
<evidence type="ECO:0000256" key="1">
    <source>
        <dbReference type="PROSITE-ProRule" id="PRU00047"/>
    </source>
</evidence>
<evidence type="ECO:0000313" key="4">
    <source>
        <dbReference type="EMBL" id="GJT58241.1"/>
    </source>
</evidence>
<keyword evidence="1" id="KW-0862">Zinc</keyword>
<keyword evidence="1" id="KW-0479">Metal-binding</keyword>
<dbReference type="Gene3D" id="4.10.60.10">
    <property type="entry name" value="Zinc finger, CCHC-type"/>
    <property type="match status" value="2"/>
</dbReference>
<feature type="compositionally biased region" description="Basic and acidic residues" evidence="2">
    <location>
        <begin position="55"/>
        <end position="69"/>
    </location>
</feature>
<keyword evidence="1" id="KW-0863">Zinc-finger</keyword>
<feature type="domain" description="CCHC-type" evidence="3">
    <location>
        <begin position="155"/>
        <end position="170"/>
    </location>
</feature>
<proteinExistence type="predicted"/>
<evidence type="ECO:0000256" key="2">
    <source>
        <dbReference type="SAM" id="MobiDB-lite"/>
    </source>
</evidence>
<keyword evidence="4" id="KW-0695">RNA-directed DNA polymerase</keyword>
<feature type="region of interest" description="Disordered" evidence="2">
    <location>
        <begin position="169"/>
        <end position="213"/>
    </location>
</feature>
<gene>
    <name evidence="4" type="ORF">Tco_0993295</name>
</gene>
<evidence type="ECO:0000259" key="3">
    <source>
        <dbReference type="PROSITE" id="PS50158"/>
    </source>
</evidence>
<keyword evidence="4" id="KW-0808">Transferase</keyword>
<organism evidence="4 5">
    <name type="scientific">Tanacetum coccineum</name>
    <dbReference type="NCBI Taxonomy" id="301880"/>
    <lineage>
        <taxon>Eukaryota</taxon>
        <taxon>Viridiplantae</taxon>
        <taxon>Streptophyta</taxon>
        <taxon>Embryophyta</taxon>
        <taxon>Tracheophyta</taxon>
        <taxon>Spermatophyta</taxon>
        <taxon>Magnoliopsida</taxon>
        <taxon>eudicotyledons</taxon>
        <taxon>Gunneridae</taxon>
        <taxon>Pentapetalae</taxon>
        <taxon>asterids</taxon>
        <taxon>campanulids</taxon>
        <taxon>Asterales</taxon>
        <taxon>Asteraceae</taxon>
        <taxon>Asteroideae</taxon>
        <taxon>Anthemideae</taxon>
        <taxon>Anthemidinae</taxon>
        <taxon>Tanacetum</taxon>
    </lineage>
</organism>
<reference evidence="4" key="2">
    <citation type="submission" date="2022-01" db="EMBL/GenBank/DDBJ databases">
        <authorList>
            <person name="Yamashiro T."/>
            <person name="Shiraishi A."/>
            <person name="Satake H."/>
            <person name="Nakayama K."/>
        </authorList>
    </citation>
    <scope>NUCLEOTIDE SEQUENCE</scope>
</reference>
<protein>
    <submittedName>
        <fullName evidence="4">Reverse transcriptase domain-containing protein</fullName>
    </submittedName>
</protein>
<dbReference type="EMBL" id="BQNB010017001">
    <property type="protein sequence ID" value="GJT58241.1"/>
    <property type="molecule type" value="Genomic_DNA"/>
</dbReference>
<dbReference type="PROSITE" id="PS50158">
    <property type="entry name" value="ZF_CCHC"/>
    <property type="match status" value="1"/>
</dbReference>
<dbReference type="GO" id="GO:0003964">
    <property type="term" value="F:RNA-directed DNA polymerase activity"/>
    <property type="evidence" value="ECO:0007669"/>
    <property type="project" value="UniProtKB-KW"/>
</dbReference>
<dbReference type="Proteomes" id="UP001151760">
    <property type="component" value="Unassembled WGS sequence"/>
</dbReference>
<accession>A0ABQ5F4I2</accession>
<dbReference type="SUPFAM" id="SSF57756">
    <property type="entry name" value="Retrovirus zinc finger-like domains"/>
    <property type="match status" value="1"/>
</dbReference>
<feature type="region of interest" description="Disordered" evidence="2">
    <location>
        <begin position="51"/>
        <end position="78"/>
    </location>
</feature>
<evidence type="ECO:0000313" key="5">
    <source>
        <dbReference type="Proteomes" id="UP001151760"/>
    </source>
</evidence>
<keyword evidence="5" id="KW-1185">Reference proteome</keyword>